<evidence type="ECO:0000256" key="3">
    <source>
        <dbReference type="PIRSR" id="PIRSR001365-1"/>
    </source>
</evidence>
<comment type="caution">
    <text evidence="4">The sequence shown here is derived from an EMBL/GenBank/DDBJ whole genome shotgun (WGS) entry which is preliminary data.</text>
</comment>
<proteinExistence type="inferred from homology"/>
<dbReference type="InterPro" id="IPR002220">
    <property type="entry name" value="DapA-like"/>
</dbReference>
<reference evidence="4 5" key="1">
    <citation type="submission" date="2015-02" db="EMBL/GenBank/DDBJ databases">
        <title>Draft genome sequences of ten Microbacterium spp. with emphasis on heavy metal contaminated environments.</title>
        <authorList>
            <person name="Corretto E."/>
        </authorList>
    </citation>
    <scope>NUCLEOTIDE SEQUENCE [LARGE SCALE GENOMIC DNA]</scope>
    <source>
        <strain evidence="4 5">ARN176</strain>
    </source>
</reference>
<comment type="similarity">
    <text evidence="2">Belongs to the DapA family.</text>
</comment>
<name>A0A0F0LFM5_9MICO</name>
<dbReference type="PANTHER" id="PTHR12128:SF72">
    <property type="entry name" value="DIHYDRODIPICOLINATE SYNTHASE"/>
    <property type="match status" value="1"/>
</dbReference>
<evidence type="ECO:0000256" key="1">
    <source>
        <dbReference type="ARBA" id="ARBA00023239"/>
    </source>
</evidence>
<dbReference type="EMBL" id="JYIX01000038">
    <property type="protein sequence ID" value="KJL31933.1"/>
    <property type="molecule type" value="Genomic_DNA"/>
</dbReference>
<dbReference type="STRING" id="582680.RS86_03214"/>
<accession>A0A0F0LFM5</accession>
<dbReference type="PANTHER" id="PTHR12128">
    <property type="entry name" value="DIHYDRODIPICOLINATE SYNTHASE"/>
    <property type="match status" value="1"/>
</dbReference>
<dbReference type="PIRSF" id="PIRSF001365">
    <property type="entry name" value="DHDPS"/>
    <property type="match status" value="1"/>
</dbReference>
<dbReference type="SMART" id="SM01130">
    <property type="entry name" value="DHDPS"/>
    <property type="match status" value="1"/>
</dbReference>
<dbReference type="Proteomes" id="UP000033740">
    <property type="component" value="Unassembled WGS sequence"/>
</dbReference>
<keyword evidence="1 2" id="KW-0456">Lyase</keyword>
<evidence type="ECO:0000256" key="2">
    <source>
        <dbReference type="PIRNR" id="PIRNR001365"/>
    </source>
</evidence>
<keyword evidence="5" id="KW-1185">Reference proteome</keyword>
<evidence type="ECO:0000313" key="4">
    <source>
        <dbReference type="EMBL" id="KJL31933.1"/>
    </source>
</evidence>
<dbReference type="AlphaFoldDB" id="A0A0F0LFM5"/>
<dbReference type="PATRIC" id="fig|582680.6.peg.3296"/>
<dbReference type="Gene3D" id="3.20.20.70">
    <property type="entry name" value="Aldolase class I"/>
    <property type="match status" value="1"/>
</dbReference>
<gene>
    <name evidence="4" type="primary">dapAL</name>
    <name evidence="4" type="ORF">RS86_03214</name>
</gene>
<dbReference type="CDD" id="cd00408">
    <property type="entry name" value="DHDPS-like"/>
    <property type="match status" value="1"/>
</dbReference>
<feature type="active site" description="Schiff-base intermediate with substrate" evidence="3">
    <location>
        <position position="176"/>
    </location>
</feature>
<dbReference type="EC" id="4.-.-.-" evidence="4"/>
<dbReference type="Pfam" id="PF00701">
    <property type="entry name" value="DHDPS"/>
    <property type="match status" value="1"/>
</dbReference>
<dbReference type="GO" id="GO:0008840">
    <property type="term" value="F:4-hydroxy-tetrahydrodipicolinate synthase activity"/>
    <property type="evidence" value="ECO:0007669"/>
    <property type="project" value="TreeGrafter"/>
</dbReference>
<sequence length="314" mass="33818">MDIAMTEQTMDLGGVVVATTLAFTEDSSAPAGLAVDYDKFGEHVDFLMSNGCRGVGPNGSLGEYSSLTDEERRKVIQVAVEAVDGRGIVIAGVHGVGSHQARKWAELAREDGADGVLLLPPTIYRANEGEVIAHYEEVAKAGLPIMAYNNPFDTKVDLVPSLVAKLAQIPEVVAIKEFSGDVRRVYEIKELCDIDIIAGADDVLFELMVNGAVGWFAGYPNAFPREAVELYTLCAEGKWHEAKALYEQLVAVFRWDSRTEFVQAIKLSMDICGNSYGGPTRPPRGPLSAEQRAQVTADTERALAALAARSAVVA</sequence>
<dbReference type="InterPro" id="IPR013785">
    <property type="entry name" value="Aldolase_TIM"/>
</dbReference>
<feature type="active site" description="Proton donor/acceptor" evidence="3">
    <location>
        <position position="148"/>
    </location>
</feature>
<dbReference type="SUPFAM" id="SSF51569">
    <property type="entry name" value="Aldolase"/>
    <property type="match status" value="1"/>
</dbReference>
<evidence type="ECO:0000313" key="5">
    <source>
        <dbReference type="Proteomes" id="UP000033740"/>
    </source>
</evidence>
<protein>
    <submittedName>
        <fullName evidence="4">Putative DapA-like lyase</fullName>
        <ecNumber evidence="4">4.-.-.-</ecNumber>
    </submittedName>
</protein>
<dbReference type="PRINTS" id="PR00146">
    <property type="entry name" value="DHPICSNTHASE"/>
</dbReference>
<organism evidence="4 5">
    <name type="scientific">Microbacterium azadirachtae</name>
    <dbReference type="NCBI Taxonomy" id="582680"/>
    <lineage>
        <taxon>Bacteria</taxon>
        <taxon>Bacillati</taxon>
        <taxon>Actinomycetota</taxon>
        <taxon>Actinomycetes</taxon>
        <taxon>Micrococcales</taxon>
        <taxon>Microbacteriaceae</taxon>
        <taxon>Microbacterium</taxon>
    </lineage>
</organism>